<dbReference type="InterPro" id="IPR028098">
    <property type="entry name" value="Glyco_trans_4-like_N"/>
</dbReference>
<dbReference type="InterPro" id="IPR001296">
    <property type="entry name" value="Glyco_trans_1"/>
</dbReference>
<proteinExistence type="predicted"/>
<dbReference type="Pfam" id="PF00534">
    <property type="entry name" value="Glycos_transf_1"/>
    <property type="match status" value="1"/>
</dbReference>
<dbReference type="PANTHER" id="PTHR12526:SF630">
    <property type="entry name" value="GLYCOSYLTRANSFERASE"/>
    <property type="match status" value="1"/>
</dbReference>
<evidence type="ECO:0008006" key="4">
    <source>
        <dbReference type="Google" id="ProtNLM"/>
    </source>
</evidence>
<dbReference type="EMBL" id="LAZR01003813">
    <property type="protein sequence ID" value="KKN14475.1"/>
    <property type="molecule type" value="Genomic_DNA"/>
</dbReference>
<dbReference type="CDD" id="cd03808">
    <property type="entry name" value="GT4_CapM-like"/>
    <property type="match status" value="1"/>
</dbReference>
<dbReference type="Gene3D" id="3.40.50.2000">
    <property type="entry name" value="Glycogen Phosphorylase B"/>
    <property type="match status" value="2"/>
</dbReference>
<comment type="caution">
    <text evidence="3">The sequence shown here is derived from an EMBL/GenBank/DDBJ whole genome shotgun (WGS) entry which is preliminary data.</text>
</comment>
<accession>A0A0F9N4I5</accession>
<dbReference type="GO" id="GO:0016757">
    <property type="term" value="F:glycosyltransferase activity"/>
    <property type="evidence" value="ECO:0007669"/>
    <property type="project" value="InterPro"/>
</dbReference>
<organism evidence="3">
    <name type="scientific">marine sediment metagenome</name>
    <dbReference type="NCBI Taxonomy" id="412755"/>
    <lineage>
        <taxon>unclassified sequences</taxon>
        <taxon>metagenomes</taxon>
        <taxon>ecological metagenomes</taxon>
    </lineage>
</organism>
<dbReference type="AlphaFoldDB" id="A0A0F9N4I5"/>
<gene>
    <name evidence="3" type="ORF">LCGC14_0995750</name>
</gene>
<protein>
    <recommendedName>
        <fullName evidence="4">Glycosyltransferase subfamily 4-like N-terminal domain-containing protein</fullName>
    </recommendedName>
</protein>
<evidence type="ECO:0000259" key="2">
    <source>
        <dbReference type="Pfam" id="PF13439"/>
    </source>
</evidence>
<feature type="domain" description="Glycosyl transferase family 1" evidence="1">
    <location>
        <begin position="204"/>
        <end position="370"/>
    </location>
</feature>
<sequence>MENIKVLHIITRFDKGGSAQNTYLSLLGLRKKNYQLSLVSGLSLESEMKYEEIKAKEKDIQILKSEGIEFIQCSSLLRRINIIKDLKAFFDIWRIIKKYNPLIVHTHSSKAGLMGRLAAKLAGTPIIVHTPHGHVFFGYFGPFKTKLFIIFEKLASRITDKVVALTNREKEDHILFKIAEEDKFSVIYSGIELNALKESSSGEKQNLKKELGIPENSLIVGTAGRLVPVKGPEFLVKASKYIISKYPDTYFMFTGDGTLEHDLKRKALEMGISDNIIFLGWRDDLAKIISIYDIFVLPSLNEGMGRVLVEAMALGKSIVASNIGGIPDLVIHGKNGFLVPPKNPKELAKYIQILLEDEKKREKMGLAGKEMSLNFSAENMVEKIAELYEELLIQKKISF</sequence>
<evidence type="ECO:0000313" key="3">
    <source>
        <dbReference type="EMBL" id="KKN14475.1"/>
    </source>
</evidence>
<dbReference type="SUPFAM" id="SSF53756">
    <property type="entry name" value="UDP-Glycosyltransferase/glycogen phosphorylase"/>
    <property type="match status" value="1"/>
</dbReference>
<dbReference type="Pfam" id="PF13439">
    <property type="entry name" value="Glyco_transf_4"/>
    <property type="match status" value="1"/>
</dbReference>
<reference evidence="3" key="1">
    <citation type="journal article" date="2015" name="Nature">
        <title>Complex archaea that bridge the gap between prokaryotes and eukaryotes.</title>
        <authorList>
            <person name="Spang A."/>
            <person name="Saw J.H."/>
            <person name="Jorgensen S.L."/>
            <person name="Zaremba-Niedzwiedzka K."/>
            <person name="Martijn J."/>
            <person name="Lind A.E."/>
            <person name="van Eijk R."/>
            <person name="Schleper C."/>
            <person name="Guy L."/>
            <person name="Ettema T.J."/>
        </authorList>
    </citation>
    <scope>NUCLEOTIDE SEQUENCE</scope>
</reference>
<name>A0A0F9N4I5_9ZZZZ</name>
<dbReference type="PANTHER" id="PTHR12526">
    <property type="entry name" value="GLYCOSYLTRANSFERASE"/>
    <property type="match status" value="1"/>
</dbReference>
<feature type="domain" description="Glycosyltransferase subfamily 4-like N-terminal" evidence="2">
    <location>
        <begin position="80"/>
        <end position="193"/>
    </location>
</feature>
<evidence type="ECO:0000259" key="1">
    <source>
        <dbReference type="Pfam" id="PF00534"/>
    </source>
</evidence>